<proteinExistence type="predicted"/>
<accession>A0A3D9IC12</accession>
<dbReference type="AlphaFoldDB" id="A0A3D9IC12"/>
<sequence length="70" mass="8217">MLLDLQDLQDLREHSVLLDLPDQRGRLVLPELREHWGQLAQSVLLALEESSHFRRESSSVVLLWFQPLPF</sequence>
<evidence type="ECO:0000313" key="2">
    <source>
        <dbReference type="Proteomes" id="UP000256869"/>
    </source>
</evidence>
<dbReference type="EMBL" id="QRDY01000007">
    <property type="protein sequence ID" value="RED59308.1"/>
    <property type="molecule type" value="Genomic_DNA"/>
</dbReference>
<protein>
    <submittedName>
        <fullName evidence="1">Uncharacterized protein</fullName>
    </submittedName>
</protein>
<gene>
    <name evidence="1" type="ORF">DFP95_107147</name>
</gene>
<comment type="caution">
    <text evidence="1">The sequence shown here is derived from an EMBL/GenBank/DDBJ whole genome shotgun (WGS) entry which is preliminary data.</text>
</comment>
<dbReference type="Proteomes" id="UP000256869">
    <property type="component" value="Unassembled WGS sequence"/>
</dbReference>
<keyword evidence="2" id="KW-1185">Reference proteome</keyword>
<evidence type="ECO:0000313" key="1">
    <source>
        <dbReference type="EMBL" id="RED59308.1"/>
    </source>
</evidence>
<name>A0A3D9IC12_9BACL</name>
<organism evidence="1 2">
    <name type="scientific">Cohnella lupini</name>
    <dbReference type="NCBI Taxonomy" id="1294267"/>
    <lineage>
        <taxon>Bacteria</taxon>
        <taxon>Bacillati</taxon>
        <taxon>Bacillota</taxon>
        <taxon>Bacilli</taxon>
        <taxon>Bacillales</taxon>
        <taxon>Paenibacillaceae</taxon>
        <taxon>Cohnella</taxon>
    </lineage>
</organism>
<reference evidence="1 2" key="1">
    <citation type="submission" date="2018-07" db="EMBL/GenBank/DDBJ databases">
        <title>Genomic Encyclopedia of Type Strains, Phase III (KMG-III): the genomes of soil and plant-associated and newly described type strains.</title>
        <authorList>
            <person name="Whitman W."/>
        </authorList>
    </citation>
    <scope>NUCLEOTIDE SEQUENCE [LARGE SCALE GENOMIC DNA]</scope>
    <source>
        <strain evidence="1 2">CECT 8236</strain>
    </source>
</reference>